<evidence type="ECO:0000256" key="1">
    <source>
        <dbReference type="SAM" id="Phobius"/>
    </source>
</evidence>
<accession>A0AAU8DKF0</accession>
<protein>
    <submittedName>
        <fullName evidence="2">DUF4383 domain-containing protein</fullName>
    </submittedName>
</protein>
<keyword evidence="1" id="KW-1133">Transmembrane helix</keyword>
<dbReference type="EMBL" id="CP159218">
    <property type="protein sequence ID" value="XCG62589.1"/>
    <property type="molecule type" value="Genomic_DNA"/>
</dbReference>
<keyword evidence="1" id="KW-0812">Transmembrane</keyword>
<dbReference type="RefSeq" id="WP_353648204.1">
    <property type="nucleotide sequence ID" value="NZ_CP159218.1"/>
</dbReference>
<feature type="transmembrane region" description="Helical" evidence="1">
    <location>
        <begin position="69"/>
        <end position="88"/>
    </location>
</feature>
<gene>
    <name evidence="2" type="ORF">ABLG96_15290</name>
</gene>
<evidence type="ECO:0000313" key="2">
    <source>
        <dbReference type="EMBL" id="XCG62589.1"/>
    </source>
</evidence>
<name>A0AAU8DKF0_9ACTN</name>
<dbReference type="AlphaFoldDB" id="A0AAU8DKF0"/>
<feature type="transmembrane region" description="Helical" evidence="1">
    <location>
        <begin position="129"/>
        <end position="153"/>
    </location>
</feature>
<keyword evidence="1" id="KW-0472">Membrane</keyword>
<dbReference type="Pfam" id="PF14325">
    <property type="entry name" value="DUF4383"/>
    <property type="match status" value="1"/>
</dbReference>
<reference evidence="2" key="1">
    <citation type="submission" date="2024-05" db="EMBL/GenBank/DDBJ databases">
        <authorList>
            <person name="Cai S.Y."/>
            <person name="Jin L.M."/>
            <person name="Li H.R."/>
        </authorList>
    </citation>
    <scope>NUCLEOTIDE SEQUENCE</scope>
    <source>
        <strain evidence="2">A5-74</strain>
    </source>
</reference>
<feature type="transmembrane region" description="Helical" evidence="1">
    <location>
        <begin position="165"/>
        <end position="182"/>
    </location>
</feature>
<sequence>MSERARISQTVLDAFDSAHCHISEPLLVHATSDLLPARTGSDAAAVDAAGGGYLLTHSINRGGRMYARLYAKVAGVIIVLIGVGGLLLGEKSLFGILNIDIAEDAIHLITGGMMAGVGFRGSDRAVRSVVGGLGVVYLLVGVLGFFVPDLFGLLPHEYHTVLDNLIHLSLGVLGVAVGFFLGQRPVAQSSKLAT</sequence>
<organism evidence="2">
    <name type="scientific">Nakamurella sp. A5-74</name>
    <dbReference type="NCBI Taxonomy" id="3158264"/>
    <lineage>
        <taxon>Bacteria</taxon>
        <taxon>Bacillati</taxon>
        <taxon>Actinomycetota</taxon>
        <taxon>Actinomycetes</taxon>
        <taxon>Nakamurellales</taxon>
        <taxon>Nakamurellaceae</taxon>
        <taxon>Nakamurella</taxon>
    </lineage>
</organism>
<feature type="transmembrane region" description="Helical" evidence="1">
    <location>
        <begin position="94"/>
        <end position="117"/>
    </location>
</feature>
<proteinExistence type="predicted"/>